<comment type="caution">
    <text evidence="1">The sequence shown here is derived from an EMBL/GenBank/DDBJ whole genome shotgun (WGS) entry which is preliminary data.</text>
</comment>
<dbReference type="OrthoDB" id="8417725at2"/>
<dbReference type="RefSeq" id="WP_114442555.1">
    <property type="nucleotide sequence ID" value="NZ_QOZG01000014.1"/>
</dbReference>
<reference evidence="1 2" key="1">
    <citation type="submission" date="2018-07" db="EMBL/GenBank/DDBJ databases">
        <title>The draft genome of Phyllobacterium salinisoli.</title>
        <authorList>
            <person name="Liu L."/>
            <person name="Li L."/>
            <person name="Zhang X."/>
            <person name="Liang L."/>
        </authorList>
    </citation>
    <scope>NUCLEOTIDE SEQUENCE [LARGE SCALE GENOMIC DNA]</scope>
    <source>
        <strain evidence="1 2">LLAN61</strain>
    </source>
</reference>
<dbReference type="Proteomes" id="UP000253420">
    <property type="component" value="Unassembled WGS sequence"/>
</dbReference>
<proteinExistence type="predicted"/>
<evidence type="ECO:0000313" key="2">
    <source>
        <dbReference type="Proteomes" id="UP000253420"/>
    </source>
</evidence>
<dbReference type="CDD" id="cd07814">
    <property type="entry name" value="SRPBCC_CalC_Aha1-like"/>
    <property type="match status" value="1"/>
</dbReference>
<dbReference type="SUPFAM" id="SSF55961">
    <property type="entry name" value="Bet v1-like"/>
    <property type="match status" value="1"/>
</dbReference>
<gene>
    <name evidence="1" type="ORF">DUT91_21625</name>
</gene>
<dbReference type="AlphaFoldDB" id="A0A368JZD4"/>
<evidence type="ECO:0000313" key="1">
    <source>
        <dbReference type="EMBL" id="RCS21785.1"/>
    </source>
</evidence>
<sequence length="247" mass="27293">MTKETQSKQVLVEVTISAPVATVWRALREPMQLANWFGWDAPGLADEIDYIFHSHATVDEAAHTIQFEPWEGVSDSFELIEHGGATVLRVVRHGGLPIDWKDTYHDINEGWVTFVQQLRLLLDRHPGNKRRTIYLSGAAAPGVPKVSSALGLRILRNKPDGSEFAAELPPGVAVTGTIWHRTHFQLGLGVRQWGDGLLVVTDKGPGEKRPHGGGSVLITTFGLDDGAFAALEARWSGWWAERYSETK</sequence>
<protein>
    <submittedName>
        <fullName evidence="1">SRPBCC domain-containing protein</fullName>
    </submittedName>
</protein>
<dbReference type="Gene3D" id="3.30.530.20">
    <property type="match status" value="1"/>
</dbReference>
<organism evidence="1 2">
    <name type="scientific">Phyllobacterium salinisoli</name>
    <dbReference type="NCBI Taxonomy" id="1899321"/>
    <lineage>
        <taxon>Bacteria</taxon>
        <taxon>Pseudomonadati</taxon>
        <taxon>Pseudomonadota</taxon>
        <taxon>Alphaproteobacteria</taxon>
        <taxon>Hyphomicrobiales</taxon>
        <taxon>Phyllobacteriaceae</taxon>
        <taxon>Phyllobacterium</taxon>
    </lineage>
</organism>
<keyword evidence="2" id="KW-1185">Reference proteome</keyword>
<accession>A0A368JZD4</accession>
<name>A0A368JZD4_9HYPH</name>
<dbReference type="EMBL" id="QOZG01000014">
    <property type="protein sequence ID" value="RCS21785.1"/>
    <property type="molecule type" value="Genomic_DNA"/>
</dbReference>
<dbReference type="InterPro" id="IPR023393">
    <property type="entry name" value="START-like_dom_sf"/>
</dbReference>